<dbReference type="AlphaFoldDB" id="A0A844B0M7"/>
<keyword evidence="2" id="KW-0328">Glycosyltransferase</keyword>
<dbReference type="SUPFAM" id="SSF53448">
    <property type="entry name" value="Nucleotide-diphospho-sugar transferases"/>
    <property type="match status" value="1"/>
</dbReference>
<dbReference type="InterPro" id="IPR001173">
    <property type="entry name" value="Glyco_trans_2-like"/>
</dbReference>
<organism evidence="5 6">
    <name type="scientific">Caenimonas koreensis DSM 17982</name>
    <dbReference type="NCBI Taxonomy" id="1121255"/>
    <lineage>
        <taxon>Bacteria</taxon>
        <taxon>Pseudomonadati</taxon>
        <taxon>Pseudomonadota</taxon>
        <taxon>Betaproteobacteria</taxon>
        <taxon>Burkholderiales</taxon>
        <taxon>Comamonadaceae</taxon>
        <taxon>Caenimonas</taxon>
    </lineage>
</organism>
<reference evidence="5 6" key="1">
    <citation type="submission" date="2019-11" db="EMBL/GenBank/DDBJ databases">
        <title>Caenimonas koreensis gen. nov., sp. nov., isolated from activated sludge.</title>
        <authorList>
            <person name="Seung H.R."/>
        </authorList>
    </citation>
    <scope>NUCLEOTIDE SEQUENCE [LARGE SCALE GENOMIC DNA]</scope>
    <source>
        <strain evidence="5 6">EMB320</strain>
    </source>
</reference>
<dbReference type="GO" id="GO:0016757">
    <property type="term" value="F:glycosyltransferase activity"/>
    <property type="evidence" value="ECO:0007669"/>
    <property type="project" value="UniProtKB-KW"/>
</dbReference>
<comment type="caution">
    <text evidence="5">The sequence shown here is derived from an EMBL/GenBank/DDBJ whole genome shotgun (WGS) entry which is preliminary data.</text>
</comment>
<protein>
    <submittedName>
        <fullName evidence="5">Glycosyltransferase</fullName>
    </submittedName>
</protein>
<dbReference type="PANTHER" id="PTHR43179:SF12">
    <property type="entry name" value="GALACTOFURANOSYLTRANSFERASE GLFT2"/>
    <property type="match status" value="1"/>
</dbReference>
<evidence type="ECO:0000313" key="5">
    <source>
        <dbReference type="EMBL" id="MRD46842.1"/>
    </source>
</evidence>
<dbReference type="PANTHER" id="PTHR43179">
    <property type="entry name" value="RHAMNOSYLTRANSFERASE WBBL"/>
    <property type="match status" value="1"/>
</dbReference>
<dbReference type="EMBL" id="WJBU01000005">
    <property type="protein sequence ID" value="MRD46842.1"/>
    <property type="molecule type" value="Genomic_DNA"/>
</dbReference>
<accession>A0A844B0M7</accession>
<evidence type="ECO:0000256" key="1">
    <source>
        <dbReference type="ARBA" id="ARBA00006739"/>
    </source>
</evidence>
<keyword evidence="6" id="KW-1185">Reference proteome</keyword>
<dbReference type="RefSeq" id="WP_153584178.1">
    <property type="nucleotide sequence ID" value="NZ_WJBU01000005.1"/>
</dbReference>
<keyword evidence="3 5" id="KW-0808">Transferase</keyword>
<proteinExistence type="inferred from homology"/>
<evidence type="ECO:0000256" key="2">
    <source>
        <dbReference type="ARBA" id="ARBA00022676"/>
    </source>
</evidence>
<dbReference type="Gene3D" id="3.90.550.10">
    <property type="entry name" value="Spore Coat Polysaccharide Biosynthesis Protein SpsA, Chain A"/>
    <property type="match status" value="1"/>
</dbReference>
<gene>
    <name evidence="5" type="ORF">GHT07_06115</name>
</gene>
<dbReference type="Pfam" id="PF00535">
    <property type="entry name" value="Glycos_transf_2"/>
    <property type="match status" value="1"/>
</dbReference>
<sequence length="298" mass="33506">MAISPGLEPISIVIPTYMRDQVLVDTLVHLLRLERRAAEILVVDQSASHDAATAGQLQRMHDAGDIRWVRLTVPSIPQAMNKGLVLASQPFVLFLDDDIIPDEGLAAQHVLAHREHPDIIVAGRVIQPWQEGTTPPEAEPFSFFGTHPRWISEFMGGNFSLSRELAIRLGGFDENFVRVAYRFEAEFAHRFIKSGHRIRFTPAACIHHLKVAAGGTRMYGEHLTTWRPDHAVGAYYFGLRTGSAGEFVSRPLRSVVTRYHLRHPWRIPATLLSEFSAMVWAMMLYAKGPKFVEPEPGQ</sequence>
<evidence type="ECO:0000313" key="6">
    <source>
        <dbReference type="Proteomes" id="UP000487350"/>
    </source>
</evidence>
<evidence type="ECO:0000259" key="4">
    <source>
        <dbReference type="Pfam" id="PF00535"/>
    </source>
</evidence>
<evidence type="ECO:0000256" key="3">
    <source>
        <dbReference type="ARBA" id="ARBA00022679"/>
    </source>
</evidence>
<name>A0A844B0M7_9BURK</name>
<feature type="domain" description="Glycosyltransferase 2-like" evidence="4">
    <location>
        <begin position="11"/>
        <end position="138"/>
    </location>
</feature>
<dbReference type="OrthoDB" id="9801954at2"/>
<comment type="similarity">
    <text evidence="1">Belongs to the glycosyltransferase 2 family.</text>
</comment>
<dbReference type="Proteomes" id="UP000487350">
    <property type="component" value="Unassembled WGS sequence"/>
</dbReference>
<dbReference type="InterPro" id="IPR029044">
    <property type="entry name" value="Nucleotide-diphossugar_trans"/>
</dbReference>